<proteinExistence type="predicted"/>
<accession>A0A1Y1X1C1</accession>
<evidence type="ECO:0000256" key="2">
    <source>
        <dbReference type="SAM" id="SignalP"/>
    </source>
</evidence>
<feature type="signal peptide" evidence="2">
    <location>
        <begin position="1"/>
        <end position="18"/>
    </location>
</feature>
<keyword evidence="2" id="KW-0732">Signal</keyword>
<keyword evidence="4" id="KW-1185">Reference proteome</keyword>
<protein>
    <submittedName>
        <fullName evidence="3">Uncharacterized protein</fullName>
    </submittedName>
</protein>
<dbReference type="AlphaFoldDB" id="A0A1Y1X1C1"/>
<dbReference type="Proteomes" id="UP000193498">
    <property type="component" value="Unassembled WGS sequence"/>
</dbReference>
<comment type="caution">
    <text evidence="3">The sequence shown here is derived from an EMBL/GenBank/DDBJ whole genome shotgun (WGS) entry which is preliminary data.</text>
</comment>
<gene>
    <name evidence="3" type="ORF">K493DRAFT_308501</name>
</gene>
<reference evidence="3 4" key="1">
    <citation type="submission" date="2016-07" db="EMBL/GenBank/DDBJ databases">
        <title>Pervasive Adenine N6-methylation of Active Genes in Fungi.</title>
        <authorList>
            <consortium name="DOE Joint Genome Institute"/>
            <person name="Mondo S.J."/>
            <person name="Dannebaum R.O."/>
            <person name="Kuo R.C."/>
            <person name="Labutti K."/>
            <person name="Haridas S."/>
            <person name="Kuo A."/>
            <person name="Salamov A."/>
            <person name="Ahrendt S.R."/>
            <person name="Lipzen A."/>
            <person name="Sullivan W."/>
            <person name="Andreopoulos W.B."/>
            <person name="Clum A."/>
            <person name="Lindquist E."/>
            <person name="Daum C."/>
            <person name="Ramamoorthy G.K."/>
            <person name="Gryganskyi A."/>
            <person name="Culley D."/>
            <person name="Magnuson J.K."/>
            <person name="James T.Y."/>
            <person name="O'Malley M.A."/>
            <person name="Stajich J.E."/>
            <person name="Spatafora J.W."/>
            <person name="Visel A."/>
            <person name="Grigoriev I.V."/>
        </authorList>
    </citation>
    <scope>NUCLEOTIDE SEQUENCE [LARGE SCALE GENOMIC DNA]</scope>
    <source>
        <strain evidence="3 4">CBS 931.73</strain>
    </source>
</reference>
<evidence type="ECO:0000313" key="3">
    <source>
        <dbReference type="EMBL" id="ORX79611.1"/>
    </source>
</evidence>
<dbReference type="EMBL" id="MCFE01000774">
    <property type="protein sequence ID" value="ORX79611.1"/>
    <property type="molecule type" value="Genomic_DNA"/>
</dbReference>
<feature type="compositionally biased region" description="Polar residues" evidence="1">
    <location>
        <begin position="102"/>
        <end position="112"/>
    </location>
</feature>
<organism evidence="3 4">
    <name type="scientific">Basidiobolus meristosporus CBS 931.73</name>
    <dbReference type="NCBI Taxonomy" id="1314790"/>
    <lineage>
        <taxon>Eukaryota</taxon>
        <taxon>Fungi</taxon>
        <taxon>Fungi incertae sedis</taxon>
        <taxon>Zoopagomycota</taxon>
        <taxon>Entomophthoromycotina</taxon>
        <taxon>Basidiobolomycetes</taxon>
        <taxon>Basidiobolales</taxon>
        <taxon>Basidiobolaceae</taxon>
        <taxon>Basidiobolus</taxon>
    </lineage>
</organism>
<dbReference type="InParanoid" id="A0A1Y1X1C1"/>
<feature type="chain" id="PRO_5011008225" evidence="2">
    <location>
        <begin position="19"/>
        <end position="163"/>
    </location>
</feature>
<evidence type="ECO:0000313" key="4">
    <source>
        <dbReference type="Proteomes" id="UP000193498"/>
    </source>
</evidence>
<feature type="region of interest" description="Disordered" evidence="1">
    <location>
        <begin position="102"/>
        <end position="124"/>
    </location>
</feature>
<name>A0A1Y1X1C1_9FUNG</name>
<sequence length="163" mass="17399">MSFAGLLFLMACVGFVASGPIPQFSLVFNPVLDFSPSVAPTLDPKCLLKLYSAGKLATTNVNQCNVKNSPELKHLQSLAGSDLNPFDAIEQLKQLRQQRQGVTFPGNQNPDGASQIPKGTQHGDLTKGSFDSSNLSRLIEVGFDTTLNSVMGLGSAIYKKLLG</sequence>
<evidence type="ECO:0000256" key="1">
    <source>
        <dbReference type="SAM" id="MobiDB-lite"/>
    </source>
</evidence>